<dbReference type="AlphaFoldDB" id="A0A0B5B8G7"/>
<keyword evidence="5" id="KW-1185">Reference proteome</keyword>
<evidence type="ECO:0000256" key="2">
    <source>
        <dbReference type="ARBA" id="ARBA00022801"/>
    </source>
</evidence>
<evidence type="ECO:0000313" key="5">
    <source>
        <dbReference type="Proteomes" id="UP000057609"/>
    </source>
</evidence>
<dbReference type="EMBL" id="CP009788">
    <property type="protein sequence ID" value="AJE02968.1"/>
    <property type="molecule type" value="Genomic_DNA"/>
</dbReference>
<dbReference type="InterPro" id="IPR007431">
    <property type="entry name" value="ACP_PD"/>
</dbReference>
<accession>A0A0B5B8G7</accession>
<evidence type="ECO:0000313" key="4">
    <source>
        <dbReference type="EMBL" id="AJE02968.1"/>
    </source>
</evidence>
<dbReference type="PIRSF" id="PIRSF011489">
    <property type="entry name" value="DUF479"/>
    <property type="match status" value="1"/>
</dbReference>
<gene>
    <name evidence="4" type="ORF">GPICK_05965</name>
</gene>
<dbReference type="STRING" id="345632.GPICK_05965"/>
<dbReference type="GO" id="GO:0006633">
    <property type="term" value="P:fatty acid biosynthetic process"/>
    <property type="evidence" value="ECO:0007669"/>
    <property type="project" value="InterPro"/>
</dbReference>
<keyword evidence="3" id="KW-0443">Lipid metabolism</keyword>
<keyword evidence="1" id="KW-0444">Lipid biosynthesis</keyword>
<dbReference type="Proteomes" id="UP000057609">
    <property type="component" value="Chromosome"/>
</dbReference>
<dbReference type="Pfam" id="PF04336">
    <property type="entry name" value="ACP_PD"/>
    <property type="match status" value="1"/>
</dbReference>
<dbReference type="RefSeq" id="WP_039741305.1">
    <property type="nucleotide sequence ID" value="NZ_CP009788.1"/>
</dbReference>
<keyword evidence="2" id="KW-0378">Hydrolase</keyword>
<organism evidence="4 5">
    <name type="scientific">Geobacter pickeringii</name>
    <dbReference type="NCBI Taxonomy" id="345632"/>
    <lineage>
        <taxon>Bacteria</taxon>
        <taxon>Pseudomonadati</taxon>
        <taxon>Thermodesulfobacteriota</taxon>
        <taxon>Desulfuromonadia</taxon>
        <taxon>Geobacterales</taxon>
        <taxon>Geobacteraceae</taxon>
        <taxon>Geobacter</taxon>
    </lineage>
</organism>
<name>A0A0B5B8G7_9BACT</name>
<evidence type="ECO:0000256" key="3">
    <source>
        <dbReference type="ARBA" id="ARBA00023098"/>
    </source>
</evidence>
<dbReference type="KEGG" id="gpi:GPICK_05965"/>
<evidence type="ECO:0000256" key="1">
    <source>
        <dbReference type="ARBA" id="ARBA00022516"/>
    </source>
</evidence>
<dbReference type="PANTHER" id="PTHR38764:SF1">
    <property type="entry name" value="ACYL CARRIER PROTEIN PHOSPHODIESTERASE"/>
    <property type="match status" value="1"/>
</dbReference>
<proteinExistence type="predicted"/>
<sequence length="192" mass="22026">MNFLAHLYLSGNDPEILVGNMMGDFVKGVLDDSYPPRITRGLELHRLIDSFAGRHPSFLASKRRISPEYGHYRAVLVDLYYDHFLAVEWDRFAEEPFERFIATARQTMEEHAGILPERLRTRLPDIFTEWLPSYRNVDGVATVLRRMAGRVGRPNPLGAGGDELVRHYGELRSDFFQFLPDAKGYVATLIGR</sequence>
<protein>
    <submittedName>
        <fullName evidence="4">ACP phosphodiesterase</fullName>
    </submittedName>
</protein>
<dbReference type="OrthoDB" id="8442777at2"/>
<dbReference type="HOGENOM" id="CLU_099370_1_1_7"/>
<dbReference type="GO" id="GO:0008770">
    <property type="term" value="F:[acyl-carrier-protein] phosphodiesterase activity"/>
    <property type="evidence" value="ECO:0007669"/>
    <property type="project" value="InterPro"/>
</dbReference>
<dbReference type="PANTHER" id="PTHR38764">
    <property type="entry name" value="ACYL CARRIER PROTEIN PHOSPHODIESTERASE"/>
    <property type="match status" value="1"/>
</dbReference>
<reference evidence="4 5" key="1">
    <citation type="journal article" date="2015" name="Genome Announc.">
        <title>Complete Genome of Geobacter pickeringii G13T, a Metal-Reducing Isolate from Sedimentary Kaolin Deposits.</title>
        <authorList>
            <person name="Badalamenti J.P."/>
            <person name="Bond D.R."/>
        </authorList>
    </citation>
    <scope>NUCLEOTIDE SEQUENCE [LARGE SCALE GENOMIC DNA]</scope>
    <source>
        <strain evidence="4 5">G13</strain>
    </source>
</reference>